<protein>
    <submittedName>
        <fullName evidence="2">Cupin domain protein</fullName>
    </submittedName>
</protein>
<evidence type="ECO:0000313" key="2">
    <source>
        <dbReference type="EMBL" id="QEG23622.1"/>
    </source>
</evidence>
<dbReference type="Gene3D" id="2.60.120.10">
    <property type="entry name" value="Jelly Rolls"/>
    <property type="match status" value="1"/>
</dbReference>
<dbReference type="InterPro" id="IPR011051">
    <property type="entry name" value="RmlC_Cupin_sf"/>
</dbReference>
<reference evidence="2 3" key="1">
    <citation type="submission" date="2019-08" db="EMBL/GenBank/DDBJ databases">
        <title>Deep-cultivation of Planctomycetes and their phenomic and genomic characterization uncovers novel biology.</title>
        <authorList>
            <person name="Wiegand S."/>
            <person name="Jogler M."/>
            <person name="Boedeker C."/>
            <person name="Pinto D."/>
            <person name="Vollmers J."/>
            <person name="Rivas-Marin E."/>
            <person name="Kohn T."/>
            <person name="Peeters S.H."/>
            <person name="Heuer A."/>
            <person name="Rast P."/>
            <person name="Oberbeckmann S."/>
            <person name="Bunk B."/>
            <person name="Jeske O."/>
            <person name="Meyerdierks A."/>
            <person name="Storesund J.E."/>
            <person name="Kallscheuer N."/>
            <person name="Luecker S."/>
            <person name="Lage O.M."/>
            <person name="Pohl T."/>
            <person name="Merkel B.J."/>
            <person name="Hornburger P."/>
            <person name="Mueller R.-W."/>
            <person name="Bruemmer F."/>
            <person name="Labrenz M."/>
            <person name="Spormann A.M."/>
            <person name="Op den Camp H."/>
            <person name="Overmann J."/>
            <person name="Amann R."/>
            <person name="Jetten M.S.M."/>
            <person name="Mascher T."/>
            <person name="Medema M.H."/>
            <person name="Devos D.P."/>
            <person name="Kaster A.-K."/>
            <person name="Ovreas L."/>
            <person name="Rohde M."/>
            <person name="Galperin M.Y."/>
            <person name="Jogler C."/>
        </authorList>
    </citation>
    <scope>NUCLEOTIDE SEQUENCE [LARGE SCALE GENOMIC DNA]</scope>
    <source>
        <strain evidence="2 3">FC18</strain>
    </source>
</reference>
<feature type="domain" description="Cupin type-2" evidence="1">
    <location>
        <begin position="44"/>
        <end position="94"/>
    </location>
</feature>
<organism evidence="2 3">
    <name type="scientific">Mariniblastus fucicola</name>
    <dbReference type="NCBI Taxonomy" id="980251"/>
    <lineage>
        <taxon>Bacteria</taxon>
        <taxon>Pseudomonadati</taxon>
        <taxon>Planctomycetota</taxon>
        <taxon>Planctomycetia</taxon>
        <taxon>Pirellulales</taxon>
        <taxon>Pirellulaceae</taxon>
        <taxon>Mariniblastus</taxon>
    </lineage>
</organism>
<dbReference type="AlphaFoldDB" id="A0A5B9PFP1"/>
<dbReference type="KEGG" id="mff:MFFC18_35230"/>
<evidence type="ECO:0000313" key="3">
    <source>
        <dbReference type="Proteomes" id="UP000322214"/>
    </source>
</evidence>
<gene>
    <name evidence="2" type="ORF">MFFC18_35230</name>
</gene>
<dbReference type="SUPFAM" id="SSF51182">
    <property type="entry name" value="RmlC-like cupins"/>
    <property type="match status" value="1"/>
</dbReference>
<sequence length="115" mass="12966">MPDPLFKIVDTTAVEPVPCPCGSTRRAFTDDPDQTCSLHVVDIREDAKTHYHKKLTEIYYILEGSGQMELDGELFDVHPGVSILIKPGCRHRAIGEMKIINIPVPAFDPNDEWFD</sequence>
<evidence type="ECO:0000259" key="1">
    <source>
        <dbReference type="Pfam" id="PF07883"/>
    </source>
</evidence>
<dbReference type="InterPro" id="IPR013096">
    <property type="entry name" value="Cupin_2"/>
</dbReference>
<dbReference type="STRING" id="980251.GCA_001642875_04430"/>
<dbReference type="RefSeq" id="WP_075086361.1">
    <property type="nucleotide sequence ID" value="NZ_CP042912.1"/>
</dbReference>
<proteinExistence type="predicted"/>
<accession>A0A5B9PFP1</accession>
<dbReference type="InterPro" id="IPR014710">
    <property type="entry name" value="RmlC-like_jellyroll"/>
</dbReference>
<dbReference type="EMBL" id="CP042912">
    <property type="protein sequence ID" value="QEG23622.1"/>
    <property type="molecule type" value="Genomic_DNA"/>
</dbReference>
<dbReference type="Proteomes" id="UP000322214">
    <property type="component" value="Chromosome"/>
</dbReference>
<keyword evidence="3" id="KW-1185">Reference proteome</keyword>
<dbReference type="Pfam" id="PF07883">
    <property type="entry name" value="Cupin_2"/>
    <property type="match status" value="1"/>
</dbReference>
<dbReference type="CDD" id="cd20295">
    <property type="entry name" value="cupin_Pac13-like"/>
    <property type="match status" value="1"/>
</dbReference>
<name>A0A5B9PFP1_9BACT</name>